<comment type="caution">
    <text evidence="3">The sequence shown here is derived from an EMBL/GenBank/DDBJ whole genome shotgun (WGS) entry which is preliminary data.</text>
</comment>
<sequence>MAPPAHFRLPSLILPTPPAPRRRSGSVGGVSTLHLARSAGRSGGGSGPPSIASGVSDDDREASGSARKTSLHLTPISPSAESYRDRDTAREHIPATPKSLPTLPASPRGSTDALSPLLPLDPGEWAAANAHPGAGLEDHDHPGHPGQPRRVQFATEASVEVYDALSDDLDMDLGLDEAEFERPRGKEMLAIVLSFSALLVLAIAAGLTTIFDWVL</sequence>
<reference evidence="3 4" key="1">
    <citation type="submission" date="2018-11" db="EMBL/GenBank/DDBJ databases">
        <title>Genome sequence of Apiotrichum porosum DSM 27194.</title>
        <authorList>
            <person name="Aliyu H."/>
            <person name="Gorte O."/>
            <person name="Ochsenreither K."/>
        </authorList>
    </citation>
    <scope>NUCLEOTIDE SEQUENCE [LARGE SCALE GENOMIC DNA]</scope>
    <source>
        <strain evidence="3 4">DSM 27194</strain>
    </source>
</reference>
<evidence type="ECO:0000256" key="1">
    <source>
        <dbReference type="SAM" id="MobiDB-lite"/>
    </source>
</evidence>
<gene>
    <name evidence="3" type="ORF">EHS24_000243</name>
</gene>
<dbReference type="RefSeq" id="XP_028479935.1">
    <property type="nucleotide sequence ID" value="XM_028616078.1"/>
</dbReference>
<evidence type="ECO:0000256" key="2">
    <source>
        <dbReference type="SAM" id="Phobius"/>
    </source>
</evidence>
<dbReference type="OrthoDB" id="2571494at2759"/>
<keyword evidence="2" id="KW-1133">Transmembrane helix</keyword>
<keyword evidence="4" id="KW-1185">Reference proteome</keyword>
<dbReference type="EMBL" id="RSCE01000001">
    <property type="protein sequence ID" value="RSH87727.1"/>
    <property type="molecule type" value="Genomic_DNA"/>
</dbReference>
<feature type="compositionally biased region" description="Polar residues" evidence="1">
    <location>
        <begin position="66"/>
        <end position="80"/>
    </location>
</feature>
<keyword evidence="2" id="KW-0812">Transmembrane</keyword>
<feature type="region of interest" description="Disordered" evidence="1">
    <location>
        <begin position="1"/>
        <end position="147"/>
    </location>
</feature>
<feature type="transmembrane region" description="Helical" evidence="2">
    <location>
        <begin position="189"/>
        <end position="211"/>
    </location>
</feature>
<dbReference type="GeneID" id="39584786"/>
<protein>
    <submittedName>
        <fullName evidence="3">Uncharacterized protein</fullName>
    </submittedName>
</protein>
<feature type="compositionally biased region" description="Basic and acidic residues" evidence="1">
    <location>
        <begin position="82"/>
        <end position="93"/>
    </location>
</feature>
<dbReference type="AlphaFoldDB" id="A0A427Y9V5"/>
<keyword evidence="2" id="KW-0472">Membrane</keyword>
<accession>A0A427Y9V5</accession>
<organism evidence="3 4">
    <name type="scientific">Apiotrichum porosum</name>
    <dbReference type="NCBI Taxonomy" id="105984"/>
    <lineage>
        <taxon>Eukaryota</taxon>
        <taxon>Fungi</taxon>
        <taxon>Dikarya</taxon>
        <taxon>Basidiomycota</taxon>
        <taxon>Agaricomycotina</taxon>
        <taxon>Tremellomycetes</taxon>
        <taxon>Trichosporonales</taxon>
        <taxon>Trichosporonaceae</taxon>
        <taxon>Apiotrichum</taxon>
    </lineage>
</organism>
<evidence type="ECO:0000313" key="3">
    <source>
        <dbReference type="EMBL" id="RSH87727.1"/>
    </source>
</evidence>
<dbReference type="Proteomes" id="UP000279236">
    <property type="component" value="Unassembled WGS sequence"/>
</dbReference>
<name>A0A427Y9V5_9TREE</name>
<evidence type="ECO:0000313" key="4">
    <source>
        <dbReference type="Proteomes" id="UP000279236"/>
    </source>
</evidence>
<proteinExistence type="predicted"/>